<evidence type="ECO:0000313" key="3">
    <source>
        <dbReference type="Proteomes" id="UP001521137"/>
    </source>
</evidence>
<name>A0ABS9DD35_9ALTE</name>
<evidence type="ECO:0000256" key="1">
    <source>
        <dbReference type="SAM" id="SignalP"/>
    </source>
</evidence>
<keyword evidence="1" id="KW-0732">Signal</keyword>
<gene>
    <name evidence="2" type="ORF">L0668_19310</name>
</gene>
<feature type="signal peptide" evidence="1">
    <location>
        <begin position="1"/>
        <end position="17"/>
    </location>
</feature>
<dbReference type="RefSeq" id="WP_235314364.1">
    <property type="nucleotide sequence ID" value="NZ_JAKGAS010000016.1"/>
</dbReference>
<keyword evidence="3" id="KW-1185">Reference proteome</keyword>
<evidence type="ECO:0000313" key="2">
    <source>
        <dbReference type="EMBL" id="MCF2950265.1"/>
    </source>
</evidence>
<protein>
    <recommendedName>
        <fullName evidence="4">GH16 domain-containing protein</fullName>
    </recommendedName>
</protein>
<accession>A0ABS9DD35</accession>
<feature type="chain" id="PRO_5047095897" description="GH16 domain-containing protein" evidence="1">
    <location>
        <begin position="18"/>
        <end position="720"/>
    </location>
</feature>
<dbReference type="Proteomes" id="UP001521137">
    <property type="component" value="Unassembled WGS sequence"/>
</dbReference>
<organism evidence="2 3">
    <name type="scientific">Paraglaciecola algarum</name>
    <dbReference type="NCBI Taxonomy" id="3050085"/>
    <lineage>
        <taxon>Bacteria</taxon>
        <taxon>Pseudomonadati</taxon>
        <taxon>Pseudomonadota</taxon>
        <taxon>Gammaproteobacteria</taxon>
        <taxon>Alteromonadales</taxon>
        <taxon>Alteromonadaceae</taxon>
        <taxon>Paraglaciecola</taxon>
    </lineage>
</organism>
<dbReference type="PROSITE" id="PS51257">
    <property type="entry name" value="PROKAR_LIPOPROTEIN"/>
    <property type="match status" value="1"/>
</dbReference>
<sequence>MKTFKKSKVLLASSILAALTGCGSSDDFTPTQAANASAPTHGGDIAVSFNEKDAIKFISLLGSPSGAETGEGVATDADGNYLTVSDVTISTSGPRAEEIGSAGVEINGNQVAIRSLDIAPMLDTDETHTVTVSYNISDGANSVPRTLTATISGEDFAPVSVGDIITNYTRDAGAATLNLLANVYDLDNEFLTITNFVADSDNLVDLPITTTGNGAEVSLDIAAIESSIPDGQKVELNFTYTVSDHRFDIQQKMTINVLGVQDIAGAPLVLNYFLTEDVQETDGMLMVDLAKEVQEREGDAIVISDVMLEGVAFENTFAGRVEGNNLYFNPNFYLDDIAAGEFKDFVFTMKVSDDQGNTSDGQRELTVRVNGVESNLLAAGGMDVGFENDGAGFEAFNCGAGGEITTSLVANGNSSFQMLGAPCYYATPASVFPDMELGGKYYFHYNAYVGAGDASPYIMLSTDPNGGHNFWVGARPWHPANASWRPLMIEYDTQAGYLATANGDGETPMDVADQMRLFVMSAWVGNDGMPAFDDFTFTRYDNIEGVDILTASPGSFEDDNFVPTTSGGGLVEVREDPNDATNKVLYVDTTGATEAVTISLPIQKGAMVPGGRYRVTYDVQYLNFDANKDAGTDPNINQWGGYVFDITFKNADSGLEFTKNQTIWNGSALGQVQGIADETSHWWGFGAETNWDSDNITVDFVLKGVGAQYIIDNLEIVRVP</sequence>
<proteinExistence type="predicted"/>
<comment type="caution">
    <text evidence="2">The sequence shown here is derived from an EMBL/GenBank/DDBJ whole genome shotgun (WGS) entry which is preliminary data.</text>
</comment>
<dbReference type="EMBL" id="JAKGAS010000016">
    <property type="protein sequence ID" value="MCF2950265.1"/>
    <property type="molecule type" value="Genomic_DNA"/>
</dbReference>
<evidence type="ECO:0008006" key="4">
    <source>
        <dbReference type="Google" id="ProtNLM"/>
    </source>
</evidence>
<reference evidence="2 3" key="1">
    <citation type="submission" date="2022-01" db="EMBL/GenBank/DDBJ databases">
        <title>Paraglaciecola sp. G1-23.</title>
        <authorList>
            <person name="Jin M.S."/>
            <person name="Han D.M."/>
            <person name="Kim H.M."/>
            <person name="Jeon C.O."/>
        </authorList>
    </citation>
    <scope>NUCLEOTIDE SEQUENCE [LARGE SCALE GENOMIC DNA]</scope>
    <source>
        <strain evidence="2 3">G1-23</strain>
    </source>
</reference>